<dbReference type="AlphaFoldDB" id="A0AAU8GAM7"/>
<reference evidence="1" key="1">
    <citation type="submission" date="2024-06" db="EMBL/GenBank/DDBJ databases">
        <title>A Novel Isolate, Dehalogenimonas sp. Strain 4OHTPN, Dechlorinates Aromatic 4 Hydroxy chlorothalonil by a Novel Reductive Dehalogenase.</title>
        <authorList>
            <person name="Liu G."/>
        </authorList>
    </citation>
    <scope>NUCLEOTIDE SEQUENCE</scope>
    <source>
        <strain evidence="1">4OHTPN</strain>
    </source>
</reference>
<dbReference type="RefSeq" id="WP_353715143.1">
    <property type="nucleotide sequence ID" value="NZ_CP159307.1"/>
</dbReference>
<gene>
    <name evidence="1" type="ORF">ABV300_03495</name>
</gene>
<evidence type="ECO:0000313" key="1">
    <source>
        <dbReference type="EMBL" id="XCH33952.1"/>
    </source>
</evidence>
<protein>
    <recommendedName>
        <fullName evidence="2">IrrE N-terminal-like domain-containing protein</fullName>
    </recommendedName>
</protein>
<proteinExistence type="predicted"/>
<name>A0AAU8GAM7_9CHLR</name>
<dbReference type="EMBL" id="CP159307">
    <property type="protein sequence ID" value="XCH33952.1"/>
    <property type="molecule type" value="Genomic_DNA"/>
</dbReference>
<evidence type="ECO:0008006" key="2">
    <source>
        <dbReference type="Google" id="ProtNLM"/>
    </source>
</evidence>
<accession>A0AAU8GAM7</accession>
<sequence>MKISSDLRCFCYLLARKYGNPRALTEEQKADEFRSVYLKNLPLNMRTLRAVAFACGIDLKEIERMPHNLRGYHEVIGSRKNIYFRKDDTVSGIQNTILHEIREMMETLFAETDSSYEPLRTSARHMAANSFATAVLLPRDDFVKKVYETGLDVIDLASFYSKSCAQVLLRMGEVLQGKLFLYTALYEPASEPSGWSVAYWTGCSNEEEPEANVYSANGLFPRKGRGVSADSIVDLALKTGRPHLGRIALGHDEDVELLALARPLLISDEPVKAVLTVVLRSDRDKLDPQLDRICPVEIEKFLKSF</sequence>
<organism evidence="1">
    <name type="scientific">Dehalogenimonas sp. 4OHTPN</name>
    <dbReference type="NCBI Taxonomy" id="3166643"/>
    <lineage>
        <taxon>Bacteria</taxon>
        <taxon>Bacillati</taxon>
        <taxon>Chloroflexota</taxon>
        <taxon>Dehalococcoidia</taxon>
        <taxon>Dehalococcoidales</taxon>
        <taxon>Dehalococcoidaceae</taxon>
        <taxon>Dehalogenimonas</taxon>
    </lineage>
</organism>